<organism evidence="2 3">
    <name type="scientific">Pedobacter cryoconitis</name>
    <dbReference type="NCBI Taxonomy" id="188932"/>
    <lineage>
        <taxon>Bacteria</taxon>
        <taxon>Pseudomonadati</taxon>
        <taxon>Bacteroidota</taxon>
        <taxon>Sphingobacteriia</taxon>
        <taxon>Sphingobacteriales</taxon>
        <taxon>Sphingobacteriaceae</taxon>
        <taxon>Pedobacter</taxon>
    </lineage>
</organism>
<evidence type="ECO:0000256" key="1">
    <source>
        <dbReference type="SAM" id="MobiDB-lite"/>
    </source>
</evidence>
<accession>A0A7X0MJ40</accession>
<protein>
    <submittedName>
        <fullName evidence="2">Uncharacterized protein</fullName>
    </submittedName>
</protein>
<evidence type="ECO:0000313" key="2">
    <source>
        <dbReference type="EMBL" id="MBB6499220.1"/>
    </source>
</evidence>
<name>A0A7X0MJ40_9SPHI</name>
<reference evidence="2 3" key="1">
    <citation type="submission" date="2020-08" db="EMBL/GenBank/DDBJ databases">
        <title>Genomic Encyclopedia of Type Strains, Phase IV (KMG-V): Genome sequencing to study the core and pangenomes of soil and plant-associated prokaryotes.</title>
        <authorList>
            <person name="Whitman W."/>
        </authorList>
    </citation>
    <scope>NUCLEOTIDE SEQUENCE [LARGE SCALE GENOMIC DNA]</scope>
    <source>
        <strain evidence="2 3">M2T3</strain>
    </source>
</reference>
<dbReference type="EMBL" id="JACHCC010000003">
    <property type="protein sequence ID" value="MBB6499220.1"/>
    <property type="molecule type" value="Genomic_DNA"/>
</dbReference>
<evidence type="ECO:0000313" key="3">
    <source>
        <dbReference type="Proteomes" id="UP000521017"/>
    </source>
</evidence>
<comment type="caution">
    <text evidence="2">The sequence shown here is derived from an EMBL/GenBank/DDBJ whole genome shotgun (WGS) entry which is preliminary data.</text>
</comment>
<dbReference type="RefSeq" id="WP_184623958.1">
    <property type="nucleotide sequence ID" value="NZ_JACHCC010000003.1"/>
</dbReference>
<sequence length="51" mass="5704">MKKKIYKTETVKIQKEIIGKFAVNLLSNQNPGFDNTMPDTQTMTSSSGIIL</sequence>
<dbReference type="Proteomes" id="UP000521017">
    <property type="component" value="Unassembled WGS sequence"/>
</dbReference>
<gene>
    <name evidence="2" type="ORF">HDF25_001361</name>
</gene>
<proteinExistence type="predicted"/>
<dbReference type="AlphaFoldDB" id="A0A7X0MJ40"/>
<feature type="region of interest" description="Disordered" evidence="1">
    <location>
        <begin position="32"/>
        <end position="51"/>
    </location>
</feature>